<reference evidence="3" key="1">
    <citation type="journal article" date="2019" name="Int. J. Syst. Evol. Microbiol.">
        <title>The Global Catalogue of Microorganisms (GCM) 10K type strain sequencing project: providing services to taxonomists for standard genome sequencing and annotation.</title>
        <authorList>
            <consortium name="The Broad Institute Genomics Platform"/>
            <consortium name="The Broad Institute Genome Sequencing Center for Infectious Disease"/>
            <person name="Wu L."/>
            <person name="Ma J."/>
        </authorList>
    </citation>
    <scope>NUCLEOTIDE SEQUENCE [LARGE SCALE GENOMIC DNA]</scope>
    <source>
        <strain evidence="3">KCTC 42730</strain>
    </source>
</reference>
<evidence type="ECO:0000259" key="1">
    <source>
        <dbReference type="Pfam" id="PF01710"/>
    </source>
</evidence>
<evidence type="ECO:0000313" key="3">
    <source>
        <dbReference type="Proteomes" id="UP001595453"/>
    </source>
</evidence>
<keyword evidence="3" id="KW-1185">Reference proteome</keyword>
<gene>
    <name evidence="2" type="ORF">ACFOEE_14685</name>
</gene>
<feature type="domain" description="Transposase Synechocystis PCC 6803" evidence="1">
    <location>
        <begin position="1"/>
        <end position="46"/>
    </location>
</feature>
<protein>
    <submittedName>
        <fullName evidence="2">IS630 transposase-related protein</fullName>
    </submittedName>
</protein>
<evidence type="ECO:0000313" key="2">
    <source>
        <dbReference type="EMBL" id="MFC3033766.1"/>
    </source>
</evidence>
<dbReference type="InterPro" id="IPR002622">
    <property type="entry name" value="Transposase_14"/>
</dbReference>
<dbReference type="EMBL" id="JBHRSD010000027">
    <property type="protein sequence ID" value="MFC3033766.1"/>
    <property type="molecule type" value="Genomic_DNA"/>
</dbReference>
<dbReference type="Pfam" id="PF01710">
    <property type="entry name" value="HTH_Tnp_IS630"/>
    <property type="match status" value="1"/>
</dbReference>
<accession>A0ABV7CML9</accession>
<proteinExistence type="predicted"/>
<dbReference type="Proteomes" id="UP001595453">
    <property type="component" value="Unassembled WGS sequence"/>
</dbReference>
<comment type="caution">
    <text evidence="2">The sequence shown here is derived from an EMBL/GenBank/DDBJ whole genome shotgun (WGS) entry which is preliminary data.</text>
</comment>
<sequence length="60" mass="7303">MAYSLDFRRRVFAYKEKHHLTFEQTSEHFGVNIASLFRWPNKVEPCQNVINQQVKSIWNY</sequence>
<name>A0ABV7CML9_9GAMM</name>
<dbReference type="RefSeq" id="WP_377125774.1">
    <property type="nucleotide sequence ID" value="NZ_JBHRSD010000027.1"/>
</dbReference>
<organism evidence="2 3">
    <name type="scientific">Pseudoalteromonas fenneropenaei</name>
    <dbReference type="NCBI Taxonomy" id="1737459"/>
    <lineage>
        <taxon>Bacteria</taxon>
        <taxon>Pseudomonadati</taxon>
        <taxon>Pseudomonadota</taxon>
        <taxon>Gammaproteobacteria</taxon>
        <taxon>Alteromonadales</taxon>
        <taxon>Pseudoalteromonadaceae</taxon>
        <taxon>Pseudoalteromonas</taxon>
    </lineage>
</organism>